<dbReference type="Pfam" id="PF00460">
    <property type="entry name" value="Flg_bb_rod"/>
    <property type="match status" value="1"/>
</dbReference>
<proteinExistence type="inferred from homology"/>
<keyword evidence="6 7" id="KW-0975">Bacterial flagellum</keyword>
<dbReference type="GO" id="GO:0005576">
    <property type="term" value="C:extracellular region"/>
    <property type="evidence" value="ECO:0007669"/>
    <property type="project" value="UniProtKB-SubCell"/>
</dbReference>
<dbReference type="InterPro" id="IPR053927">
    <property type="entry name" value="FlgK_helical"/>
</dbReference>
<dbReference type="GO" id="GO:0005198">
    <property type="term" value="F:structural molecule activity"/>
    <property type="evidence" value="ECO:0007669"/>
    <property type="project" value="UniProtKB-UniRule"/>
</dbReference>
<dbReference type="GO" id="GO:0044780">
    <property type="term" value="P:bacterial-type flagellum assembly"/>
    <property type="evidence" value="ECO:0007669"/>
    <property type="project" value="InterPro"/>
</dbReference>
<evidence type="ECO:0000256" key="1">
    <source>
        <dbReference type="ARBA" id="ARBA00004365"/>
    </source>
</evidence>
<dbReference type="NCBIfam" id="TIGR02492">
    <property type="entry name" value="flgK_ends"/>
    <property type="match status" value="1"/>
</dbReference>
<feature type="domain" description="Flagellar basal body rod protein N-terminal" evidence="8">
    <location>
        <begin position="8"/>
        <end position="36"/>
    </location>
</feature>
<name>A0A971M4K4_9BACT</name>
<keyword evidence="5 7" id="KW-0964">Secreted</keyword>
<feature type="domain" description="Flagellar basal-body/hook protein C-terminal" evidence="9">
    <location>
        <begin position="422"/>
        <end position="461"/>
    </location>
</feature>
<evidence type="ECO:0000256" key="7">
    <source>
        <dbReference type="RuleBase" id="RU362065"/>
    </source>
</evidence>
<dbReference type="InterPro" id="IPR019776">
    <property type="entry name" value="Flagellar_basal_body_rod_CS"/>
</dbReference>
<gene>
    <name evidence="7 11" type="primary">flgK</name>
    <name evidence="11" type="ORF">GXY80_09280</name>
</gene>
<dbReference type="GO" id="GO:0009424">
    <property type="term" value="C:bacterial-type flagellum hook"/>
    <property type="evidence" value="ECO:0007669"/>
    <property type="project" value="UniProtKB-UniRule"/>
</dbReference>
<evidence type="ECO:0000313" key="12">
    <source>
        <dbReference type="Proteomes" id="UP000777265"/>
    </source>
</evidence>
<feature type="domain" description="Flagellar hook-associated protein FlgK helical" evidence="10">
    <location>
        <begin position="95"/>
        <end position="325"/>
    </location>
</feature>
<keyword evidence="11" id="KW-0282">Flagellum</keyword>
<dbReference type="PROSITE" id="PS00588">
    <property type="entry name" value="FLAGELLA_BB_ROD"/>
    <property type="match status" value="1"/>
</dbReference>
<dbReference type="InterPro" id="IPR002371">
    <property type="entry name" value="FlgK"/>
</dbReference>
<evidence type="ECO:0000256" key="4">
    <source>
        <dbReference type="ARBA" id="ARBA00016244"/>
    </source>
</evidence>
<comment type="similarity">
    <text evidence="3 7">Belongs to the flagella basal body rod proteins family.</text>
</comment>
<dbReference type="EMBL" id="JAAYEE010000156">
    <property type="protein sequence ID" value="NLW35655.1"/>
    <property type="molecule type" value="Genomic_DNA"/>
</dbReference>
<evidence type="ECO:0000256" key="2">
    <source>
        <dbReference type="ARBA" id="ARBA00004613"/>
    </source>
</evidence>
<dbReference type="Pfam" id="PF22638">
    <property type="entry name" value="FlgK_D1"/>
    <property type="match status" value="1"/>
</dbReference>
<reference evidence="11" key="1">
    <citation type="journal article" date="2020" name="Biotechnol. Biofuels">
        <title>New insights from the biogas microbiome by comprehensive genome-resolved metagenomics of nearly 1600 species originating from multiple anaerobic digesters.</title>
        <authorList>
            <person name="Campanaro S."/>
            <person name="Treu L."/>
            <person name="Rodriguez-R L.M."/>
            <person name="Kovalovszki A."/>
            <person name="Ziels R.M."/>
            <person name="Maus I."/>
            <person name="Zhu X."/>
            <person name="Kougias P.G."/>
            <person name="Basile A."/>
            <person name="Luo G."/>
            <person name="Schluter A."/>
            <person name="Konstantinidis K.T."/>
            <person name="Angelidaki I."/>
        </authorList>
    </citation>
    <scope>NUCLEOTIDE SEQUENCE</scope>
    <source>
        <strain evidence="11">AS06rmzACSIP_7</strain>
    </source>
</reference>
<evidence type="ECO:0000259" key="9">
    <source>
        <dbReference type="Pfam" id="PF06429"/>
    </source>
</evidence>
<evidence type="ECO:0000256" key="3">
    <source>
        <dbReference type="ARBA" id="ARBA00009677"/>
    </source>
</evidence>
<dbReference type="PANTHER" id="PTHR30033">
    <property type="entry name" value="FLAGELLAR HOOK-ASSOCIATED PROTEIN 1"/>
    <property type="match status" value="1"/>
</dbReference>
<reference evidence="11" key="2">
    <citation type="submission" date="2020-01" db="EMBL/GenBank/DDBJ databases">
        <authorList>
            <person name="Campanaro S."/>
        </authorList>
    </citation>
    <scope>NUCLEOTIDE SEQUENCE</scope>
    <source>
        <strain evidence="11">AS06rmzACSIP_7</strain>
    </source>
</reference>
<evidence type="ECO:0000259" key="10">
    <source>
        <dbReference type="Pfam" id="PF22638"/>
    </source>
</evidence>
<dbReference type="InterPro" id="IPR010930">
    <property type="entry name" value="Flg_bb/hook_C_dom"/>
</dbReference>
<keyword evidence="11" id="KW-0966">Cell projection</keyword>
<evidence type="ECO:0000256" key="5">
    <source>
        <dbReference type="ARBA" id="ARBA00022525"/>
    </source>
</evidence>
<comment type="subcellular location">
    <subcellularLocation>
        <location evidence="1 7">Bacterial flagellum</location>
    </subcellularLocation>
    <subcellularLocation>
        <location evidence="2 7">Secreted</location>
    </subcellularLocation>
</comment>
<organism evidence="11 12">
    <name type="scientific">Syntrophorhabdus aromaticivorans</name>
    <dbReference type="NCBI Taxonomy" id="328301"/>
    <lineage>
        <taxon>Bacteria</taxon>
        <taxon>Pseudomonadati</taxon>
        <taxon>Thermodesulfobacteriota</taxon>
        <taxon>Syntrophorhabdia</taxon>
        <taxon>Syntrophorhabdales</taxon>
        <taxon>Syntrophorhabdaceae</taxon>
        <taxon>Syntrophorhabdus</taxon>
    </lineage>
</organism>
<evidence type="ECO:0000256" key="6">
    <source>
        <dbReference type="ARBA" id="ARBA00023143"/>
    </source>
</evidence>
<evidence type="ECO:0000313" key="11">
    <source>
        <dbReference type="EMBL" id="NLW35655.1"/>
    </source>
</evidence>
<accession>A0A971M4K4</accession>
<dbReference type="InterPro" id="IPR001444">
    <property type="entry name" value="Flag_bb_rod_N"/>
</dbReference>
<protein>
    <recommendedName>
        <fullName evidence="4 7">Flagellar hook-associated protein 1</fullName>
        <shortName evidence="7">HAP1</shortName>
    </recommendedName>
</protein>
<keyword evidence="11" id="KW-0969">Cilium</keyword>
<evidence type="ECO:0000259" key="8">
    <source>
        <dbReference type="Pfam" id="PF00460"/>
    </source>
</evidence>
<dbReference type="Pfam" id="PF06429">
    <property type="entry name" value="Flg_bbr_C"/>
    <property type="match status" value="1"/>
</dbReference>
<dbReference type="PANTHER" id="PTHR30033:SF1">
    <property type="entry name" value="FLAGELLAR HOOK-ASSOCIATED PROTEIN 1"/>
    <property type="match status" value="1"/>
</dbReference>
<dbReference type="AlphaFoldDB" id="A0A971M4K4"/>
<comment type="caution">
    <text evidence="11">The sequence shown here is derived from an EMBL/GenBank/DDBJ whole genome shotgun (WGS) entry which is preliminary data.</text>
</comment>
<sequence length="464" mass="50326">MSIASIFNIAKNAMFAHQASIQVISNNIANVNTPGYARQEAVLVEDSAAGTAHGLLGNGVKVESVLSYYDKYLESSMAKENMSLEEQKTYAQYFGRVESILDESNTKLTSNIVTFFNSWQDLSTDPLSVTSRTNAAIAGVNLTNGVRSIYGELKDIQTEVDDIVYQKVSDINDILHSIATLNGQIHLANAGGSENQAFINQRSQLVNRLSGMIDVQYFTDKDNGLTVMTSGGKPLVDKGAVFELGAEKLLADNMYRITWNGNSSNSVDITDTIHSGSLKGLVDLRDNHISGFISTINDLAQSIMTEVNKIHSTGYNANGTTNNFFKNVTRDFAGNFVISDEVKADPNNIATTSSAANPSNNDIALAIANLGTASVKIKGRDTTYVDCGSSIASRIGSLSRNAKELSEYHQDLMATMQKQRDSVSGVSIDEEMSNLIKFQYAYQAAARLFSTAESLFNSLLEIGR</sequence>
<dbReference type="SUPFAM" id="SSF64518">
    <property type="entry name" value="Phase 1 flagellin"/>
    <property type="match status" value="1"/>
</dbReference>
<dbReference type="PRINTS" id="PR01005">
    <property type="entry name" value="FLGHOOKAP1"/>
</dbReference>
<dbReference type="Proteomes" id="UP000777265">
    <property type="component" value="Unassembled WGS sequence"/>
</dbReference>